<evidence type="ECO:0000313" key="7">
    <source>
        <dbReference type="Proteomes" id="UP000000599"/>
    </source>
</evidence>
<feature type="region of interest" description="Disordered" evidence="4">
    <location>
        <begin position="1"/>
        <end position="55"/>
    </location>
</feature>
<dbReference type="PANTHER" id="PTHR45738">
    <property type="entry name" value="POLYPHOSPHOINOSITIDE PHOSPHATASE"/>
    <property type="match status" value="1"/>
</dbReference>
<dbReference type="InterPro" id="IPR002013">
    <property type="entry name" value="SAC_dom"/>
</dbReference>
<name>Q6BNQ3_DEBHA</name>
<dbReference type="GO" id="GO:0034399">
    <property type="term" value="C:nuclear periphery"/>
    <property type="evidence" value="ECO:0007669"/>
    <property type="project" value="EnsemblFungi"/>
</dbReference>
<evidence type="ECO:0000259" key="5">
    <source>
        <dbReference type="PROSITE" id="PS50275"/>
    </source>
</evidence>
<comment type="subcellular location">
    <subcellularLocation>
        <location evidence="1">Endomembrane system</location>
    </subcellularLocation>
</comment>
<dbReference type="RefSeq" id="XP_460167.2">
    <property type="nucleotide sequence ID" value="XM_460167.1"/>
</dbReference>
<dbReference type="VEuPathDB" id="FungiDB:DEHA2E19800g"/>
<evidence type="ECO:0000256" key="4">
    <source>
        <dbReference type="SAM" id="MobiDB-lite"/>
    </source>
</evidence>
<dbReference type="KEGG" id="dha:DEHA2E19800g"/>
<accession>Q6BNQ3</accession>
<keyword evidence="2" id="KW-0378">Hydrolase</keyword>
<dbReference type="STRING" id="284592.Q6BNQ3"/>
<dbReference type="GO" id="GO:0043813">
    <property type="term" value="F:phosphatidylinositol-3,5-bisphosphate 5-phosphatase activity"/>
    <property type="evidence" value="ECO:0007669"/>
    <property type="project" value="EnsemblFungi"/>
</dbReference>
<dbReference type="GeneID" id="2901976"/>
<reference evidence="6 7" key="1">
    <citation type="journal article" date="2004" name="Nature">
        <title>Genome evolution in yeasts.</title>
        <authorList>
            <consortium name="Genolevures"/>
            <person name="Dujon B."/>
            <person name="Sherman D."/>
            <person name="Fischer G."/>
            <person name="Durrens P."/>
            <person name="Casaregola S."/>
            <person name="Lafontaine I."/>
            <person name="de Montigny J."/>
            <person name="Marck C."/>
            <person name="Neuveglise C."/>
            <person name="Talla E."/>
            <person name="Goffard N."/>
            <person name="Frangeul L."/>
            <person name="Aigle M."/>
            <person name="Anthouard V."/>
            <person name="Babour A."/>
            <person name="Barbe V."/>
            <person name="Barnay S."/>
            <person name="Blanchin S."/>
            <person name="Beckerich J.M."/>
            <person name="Beyne E."/>
            <person name="Bleykasten C."/>
            <person name="Boisrame A."/>
            <person name="Boyer J."/>
            <person name="Cattolico L."/>
            <person name="Confanioleri F."/>
            <person name="de Daruvar A."/>
            <person name="Despons L."/>
            <person name="Fabre E."/>
            <person name="Fairhead C."/>
            <person name="Ferry-Dumazet H."/>
            <person name="Groppi A."/>
            <person name="Hantraye F."/>
            <person name="Hennequin C."/>
            <person name="Jauniaux N."/>
            <person name="Joyet P."/>
            <person name="Kachouri R."/>
            <person name="Kerrest A."/>
            <person name="Koszul R."/>
            <person name="Lemaire M."/>
            <person name="Lesur I."/>
            <person name="Ma L."/>
            <person name="Muller H."/>
            <person name="Nicaud J.M."/>
            <person name="Nikolski M."/>
            <person name="Oztas S."/>
            <person name="Ozier-Kalogeropoulos O."/>
            <person name="Pellenz S."/>
            <person name="Potier S."/>
            <person name="Richard G.F."/>
            <person name="Straub M.L."/>
            <person name="Suleau A."/>
            <person name="Swennene D."/>
            <person name="Tekaia F."/>
            <person name="Wesolowski-Louvel M."/>
            <person name="Westhof E."/>
            <person name="Wirth B."/>
            <person name="Zeniou-Meyer M."/>
            <person name="Zivanovic I."/>
            <person name="Bolotin-Fukuhara M."/>
            <person name="Thierry A."/>
            <person name="Bouchier C."/>
            <person name="Caudron B."/>
            <person name="Scarpelli C."/>
            <person name="Gaillardin C."/>
            <person name="Weissenbach J."/>
            <person name="Wincker P."/>
            <person name="Souciet J.L."/>
        </authorList>
    </citation>
    <scope>NUCLEOTIDE SEQUENCE [LARGE SCALE GENOMIC DNA]</scope>
    <source>
        <strain evidence="7">ATCC 36239 / CBS 767 / BCRC 21394 / JCM 1990 / NBRC 0083 / IGC 2968</strain>
    </source>
</reference>
<dbReference type="GO" id="GO:0046856">
    <property type="term" value="P:phosphatidylinositol dephosphorylation"/>
    <property type="evidence" value="ECO:0007669"/>
    <property type="project" value="EnsemblFungi"/>
</dbReference>
<dbReference type="GO" id="GO:0012505">
    <property type="term" value="C:endomembrane system"/>
    <property type="evidence" value="ECO:0007669"/>
    <property type="project" value="UniProtKB-SubCell"/>
</dbReference>
<dbReference type="eggNOG" id="KOG1888">
    <property type="taxonomic scope" value="Eukaryota"/>
</dbReference>
<dbReference type="GO" id="GO:0070772">
    <property type="term" value="C:PAS complex"/>
    <property type="evidence" value="ECO:0007669"/>
    <property type="project" value="EnsemblFungi"/>
</dbReference>
<evidence type="ECO:0000256" key="2">
    <source>
        <dbReference type="ARBA" id="ARBA00022801"/>
    </source>
</evidence>
<organism evidence="6 7">
    <name type="scientific">Debaryomyces hansenii (strain ATCC 36239 / CBS 767 / BCRC 21394 / JCM 1990 / NBRC 0083 / IGC 2968)</name>
    <name type="common">Yeast</name>
    <name type="synonym">Torulaspora hansenii</name>
    <dbReference type="NCBI Taxonomy" id="284592"/>
    <lineage>
        <taxon>Eukaryota</taxon>
        <taxon>Fungi</taxon>
        <taxon>Dikarya</taxon>
        <taxon>Ascomycota</taxon>
        <taxon>Saccharomycotina</taxon>
        <taxon>Pichiomycetes</taxon>
        <taxon>Debaryomycetaceae</taxon>
        <taxon>Debaryomyces</taxon>
    </lineage>
</organism>
<evidence type="ECO:0000256" key="1">
    <source>
        <dbReference type="ARBA" id="ARBA00004308"/>
    </source>
</evidence>
<gene>
    <name evidence="6" type="ordered locus">DEHA2E19800g</name>
</gene>
<dbReference type="EMBL" id="CR382137">
    <property type="protein sequence ID" value="CAG88440.2"/>
    <property type="molecule type" value="Genomic_DNA"/>
</dbReference>
<dbReference type="InParanoid" id="Q6BNQ3"/>
<dbReference type="InterPro" id="IPR043573">
    <property type="entry name" value="Fig4-like"/>
</dbReference>
<feature type="compositionally biased region" description="Low complexity" evidence="4">
    <location>
        <begin position="8"/>
        <end position="28"/>
    </location>
</feature>
<dbReference type="GO" id="GO:0000329">
    <property type="term" value="C:fungal-type vacuole membrane"/>
    <property type="evidence" value="ECO:0007669"/>
    <property type="project" value="EnsemblFungi"/>
</dbReference>
<keyword evidence="7" id="KW-1185">Reference proteome</keyword>
<feature type="compositionally biased region" description="Low complexity" evidence="4">
    <location>
        <begin position="35"/>
        <end position="53"/>
    </location>
</feature>
<proteinExistence type="predicted"/>
<dbReference type="AlphaFoldDB" id="Q6BNQ3"/>
<sequence length="1042" mass="121667">MSSRDILSDSIIYNDSESSSNNSESEASLVDEPGNNINGNHTNDTNNSNDLTDAYAGNSIANESDVENEGDDEHNASPEYNNKRIILQKFTIYNSLTTMYIVGSNAKESLFRVLEISKDSKDETNLTIIEDKNYFYTRKDMIELINGLNESVEGNLRKIAQGYGLLGLIKFTKGYYLSIITKRSQVAIIGGHFIYHVDETKLIPMDVNYRRPDKYSDEERLLSIFKYMDLGKTFYFSYAYDLTNTLQTNIIRHKKLATEYQYKQDKHESKEIPDHFDNFEHNERFVWNKLLLRPMLENPDIATYEWFQPIIHGFIDQANISIYGKKIYITILARRSHHFAGARFLKRGVNDKGNVANEVETEQIVSDMLISSFHDTKHGFFNNPRYTSFVQHRGSIPLYWTQDLNRLPKPPIEINLPDPFYQSSAIHFNGLFRRYGSPVIILNLIKTKEKQPRESKLNQHFTNCIKYLNQFLPEEHKLQYHSFDMSKHSKKNLDVITPLQKIASNSIDRIGFFHNGTDLASTKVQKGIIRTNCIDCLDRTNAAQFIICKEALSYQLRSLNIISESTNLDYDSDLINILTEIFHDHGDTIAVQYGGSNLVNTMDSYRRINQWSSHTRDILNSIKRIYSNSFMDSTRQEAINLFLGNYQYSPDKPKLWELQNDFYLHNDILIEDIRIKLSYIRWYNEHYLSNDRFKFNMIESDKKNENQFDMSYKKLMPFPEYNDNWFNECYASSKFQSMYELFQFNMNSNARYFPSIVNVGSIKKFDYSPFESRKPFLRSNRTDETDLMTSKNGVKNLQYLEVCKEETDSKTKDIMKDIEEDEDDEEVEIQSIRSKFVRDPSNTSFKHNQQYTHHNDSGHNYISIANSKKIKNFLATKIEKLGYTTGLHSAKDLKSPNKSYSTSPNLHFESMPLADSESMDEYDYIKSLAKPKLKEEDLDLYHSQADLSNFAYHPSIYSEAQISNVTNKLSIDFKDNDIYKYYTSALVNYNDHQQFDEISRFSNAYIRQVGNIDPHDAKLYGQYMGVDEDKIFGFNTEDDYFR</sequence>
<evidence type="ECO:0000313" key="6">
    <source>
        <dbReference type="EMBL" id="CAG88440.2"/>
    </source>
</evidence>
<dbReference type="FunCoup" id="Q6BNQ3">
    <property type="interactions" value="795"/>
</dbReference>
<feature type="domain" description="SAC" evidence="5">
    <location>
        <begin position="225"/>
        <end position="595"/>
    </location>
</feature>
<dbReference type="Pfam" id="PF02383">
    <property type="entry name" value="Syja_N"/>
    <property type="match status" value="1"/>
</dbReference>
<dbReference type="Proteomes" id="UP000000599">
    <property type="component" value="Chromosome E"/>
</dbReference>
<dbReference type="PROSITE" id="PS50275">
    <property type="entry name" value="SAC"/>
    <property type="match status" value="1"/>
</dbReference>
<dbReference type="HOGENOM" id="CLU_003016_0_1_1"/>
<evidence type="ECO:0000256" key="3">
    <source>
        <dbReference type="ARBA" id="ARBA00023136"/>
    </source>
</evidence>
<dbReference type="OrthoDB" id="405996at2759"/>
<dbReference type="PANTHER" id="PTHR45738:SF5">
    <property type="entry name" value="POLYPHOSPHOINOSITIDE PHOSPHATASE"/>
    <property type="match status" value="1"/>
</dbReference>
<keyword evidence="3" id="KW-0472">Membrane</keyword>
<dbReference type="OMA" id="KRKCCAH"/>
<protein>
    <submittedName>
        <fullName evidence="6">DEHA2E19800p</fullName>
    </submittedName>
</protein>